<evidence type="ECO:0000313" key="2">
    <source>
        <dbReference type="Proteomes" id="UP000494106"/>
    </source>
</evidence>
<dbReference type="AlphaFoldDB" id="A0A8S0ZJ84"/>
<dbReference type="EMBL" id="CADEBC010000479">
    <property type="protein sequence ID" value="CAB3233933.1"/>
    <property type="molecule type" value="Genomic_DNA"/>
</dbReference>
<gene>
    <name evidence="1" type="ORF">APLA_LOCUS5503</name>
</gene>
<organism evidence="1 2">
    <name type="scientific">Arctia plantaginis</name>
    <name type="common">Wood tiger moth</name>
    <name type="synonym">Phalaena plantaginis</name>
    <dbReference type="NCBI Taxonomy" id="874455"/>
    <lineage>
        <taxon>Eukaryota</taxon>
        <taxon>Metazoa</taxon>
        <taxon>Ecdysozoa</taxon>
        <taxon>Arthropoda</taxon>
        <taxon>Hexapoda</taxon>
        <taxon>Insecta</taxon>
        <taxon>Pterygota</taxon>
        <taxon>Neoptera</taxon>
        <taxon>Endopterygota</taxon>
        <taxon>Lepidoptera</taxon>
        <taxon>Glossata</taxon>
        <taxon>Ditrysia</taxon>
        <taxon>Noctuoidea</taxon>
        <taxon>Erebidae</taxon>
        <taxon>Arctiinae</taxon>
        <taxon>Arctia</taxon>
    </lineage>
</organism>
<protein>
    <submittedName>
        <fullName evidence="1">Uncharacterized protein</fullName>
    </submittedName>
</protein>
<accession>A0A8S0ZJ84</accession>
<reference evidence="1 2" key="1">
    <citation type="submission" date="2020-04" db="EMBL/GenBank/DDBJ databases">
        <authorList>
            <person name="Wallbank WR R."/>
            <person name="Pardo Diaz C."/>
            <person name="Kozak K."/>
            <person name="Martin S."/>
            <person name="Jiggins C."/>
            <person name="Moest M."/>
            <person name="Warren A I."/>
            <person name="Byers J.R.P. K."/>
            <person name="Montejo-Kovacevich G."/>
            <person name="Yen C E."/>
        </authorList>
    </citation>
    <scope>NUCLEOTIDE SEQUENCE [LARGE SCALE GENOMIC DNA]</scope>
</reference>
<name>A0A8S0ZJ84_ARCPL</name>
<proteinExistence type="predicted"/>
<evidence type="ECO:0000313" key="1">
    <source>
        <dbReference type="EMBL" id="CAB3233933.1"/>
    </source>
</evidence>
<dbReference type="Proteomes" id="UP000494106">
    <property type="component" value="Unassembled WGS sequence"/>
</dbReference>
<comment type="caution">
    <text evidence="1">The sequence shown here is derived from an EMBL/GenBank/DDBJ whole genome shotgun (WGS) entry which is preliminary data.</text>
</comment>
<sequence>MHVLDCVGVNSEIVRNVLPNHNELFELSLVKCSVIGESGGSQVSYHCERDSNCDATAFNYNEQQTHSDTIE</sequence>
<keyword evidence="2" id="KW-1185">Reference proteome</keyword>